<dbReference type="EMBL" id="KN716204">
    <property type="protein sequence ID" value="KJH50502.1"/>
    <property type="molecule type" value="Genomic_DNA"/>
</dbReference>
<reference evidence="2" key="2">
    <citation type="journal article" date="2016" name="Sci. Rep.">
        <title>Dictyocaulus viviparus genome, variome and transcriptome elucidate lungworm biology and support future intervention.</title>
        <authorList>
            <person name="McNulty S.N."/>
            <person name="Strube C."/>
            <person name="Rosa B.A."/>
            <person name="Martin J.C."/>
            <person name="Tyagi R."/>
            <person name="Choi Y.J."/>
            <person name="Wang Q."/>
            <person name="Hallsworth Pepin K."/>
            <person name="Zhang X."/>
            <person name="Ozersky P."/>
            <person name="Wilson R.K."/>
            <person name="Sternberg P.W."/>
            <person name="Gasser R.B."/>
            <person name="Mitreva M."/>
        </authorList>
    </citation>
    <scope>NUCLEOTIDE SEQUENCE [LARGE SCALE GENOMIC DNA]</scope>
    <source>
        <strain evidence="2">HannoverDv2000</strain>
    </source>
</reference>
<keyword evidence="2" id="KW-1185">Reference proteome</keyword>
<dbReference type="Proteomes" id="UP000053766">
    <property type="component" value="Unassembled WGS sequence"/>
</dbReference>
<dbReference type="AlphaFoldDB" id="A0A0D8Y2V1"/>
<sequence length="152" mass="18016">MLDRSVQLNSKSIRRNLRERDGELRYWPSAVRIEAALELVMIVVTFIFYIKSESETCSSSTYDLIISEKYSCPLQKMKEMCCRLSRMYSMAIRTQKMEKETTNNEWKKKLECSTFRRYCRSIEVENANFEYDDTQHIIPSIKLGLGLRLEDL</sequence>
<evidence type="ECO:0000313" key="1">
    <source>
        <dbReference type="EMBL" id="KJH50502.1"/>
    </source>
</evidence>
<evidence type="ECO:0000313" key="2">
    <source>
        <dbReference type="Proteomes" id="UP000053766"/>
    </source>
</evidence>
<accession>A0A0D8Y2V1</accession>
<protein>
    <submittedName>
        <fullName evidence="1">Uncharacterized protein</fullName>
    </submittedName>
</protein>
<organism evidence="1 2">
    <name type="scientific">Dictyocaulus viviparus</name>
    <name type="common">Bovine lungworm</name>
    <dbReference type="NCBI Taxonomy" id="29172"/>
    <lineage>
        <taxon>Eukaryota</taxon>
        <taxon>Metazoa</taxon>
        <taxon>Ecdysozoa</taxon>
        <taxon>Nematoda</taxon>
        <taxon>Chromadorea</taxon>
        <taxon>Rhabditida</taxon>
        <taxon>Rhabditina</taxon>
        <taxon>Rhabditomorpha</taxon>
        <taxon>Strongyloidea</taxon>
        <taxon>Metastrongylidae</taxon>
        <taxon>Dictyocaulus</taxon>
    </lineage>
</organism>
<gene>
    <name evidence="1" type="ORF">DICVIV_03352</name>
</gene>
<reference evidence="1 2" key="1">
    <citation type="submission" date="2013-11" db="EMBL/GenBank/DDBJ databases">
        <title>Draft genome of the bovine lungworm Dictyocaulus viviparus.</title>
        <authorList>
            <person name="Mitreva M."/>
        </authorList>
    </citation>
    <scope>NUCLEOTIDE SEQUENCE [LARGE SCALE GENOMIC DNA]</scope>
    <source>
        <strain evidence="1 2">HannoverDv2000</strain>
    </source>
</reference>
<proteinExistence type="predicted"/>
<name>A0A0D8Y2V1_DICVI</name>